<reference evidence="1" key="1">
    <citation type="submission" date="2020-11" db="EMBL/GenBank/DDBJ databases">
        <authorList>
            <person name="Tran Van P."/>
        </authorList>
    </citation>
    <scope>NUCLEOTIDE SEQUENCE</scope>
</reference>
<dbReference type="OrthoDB" id="116380at2759"/>
<protein>
    <submittedName>
        <fullName evidence="1">Uncharacterized protein</fullName>
    </submittedName>
</protein>
<dbReference type="AlphaFoldDB" id="A0A7R9G7X6"/>
<dbReference type="InterPro" id="IPR008042">
    <property type="entry name" value="Retrotrans_Pao"/>
</dbReference>
<dbReference type="EMBL" id="CAJPEX010000025">
    <property type="protein sequence ID" value="CAG0912531.1"/>
    <property type="molecule type" value="Genomic_DNA"/>
</dbReference>
<evidence type="ECO:0000313" key="2">
    <source>
        <dbReference type="Proteomes" id="UP000678499"/>
    </source>
</evidence>
<evidence type="ECO:0000313" key="1">
    <source>
        <dbReference type="EMBL" id="CAD7272379.1"/>
    </source>
</evidence>
<proteinExistence type="predicted"/>
<dbReference type="EMBL" id="OA882062">
    <property type="protein sequence ID" value="CAD7272379.1"/>
    <property type="molecule type" value="Genomic_DNA"/>
</dbReference>
<organism evidence="1">
    <name type="scientific">Notodromas monacha</name>
    <dbReference type="NCBI Taxonomy" id="399045"/>
    <lineage>
        <taxon>Eukaryota</taxon>
        <taxon>Metazoa</taxon>
        <taxon>Ecdysozoa</taxon>
        <taxon>Arthropoda</taxon>
        <taxon>Crustacea</taxon>
        <taxon>Oligostraca</taxon>
        <taxon>Ostracoda</taxon>
        <taxon>Podocopa</taxon>
        <taxon>Podocopida</taxon>
        <taxon>Cypridocopina</taxon>
        <taxon>Cypridoidea</taxon>
        <taxon>Cyprididae</taxon>
        <taxon>Notodromas</taxon>
    </lineage>
</organism>
<keyword evidence="2" id="KW-1185">Reference proteome</keyword>
<accession>A0A7R9G7X6</accession>
<gene>
    <name evidence="1" type="ORF">NMOB1V02_LOCUS316</name>
</gene>
<dbReference type="Proteomes" id="UP000678499">
    <property type="component" value="Unassembled WGS sequence"/>
</dbReference>
<name>A0A7R9G7X6_9CRUS</name>
<dbReference type="Pfam" id="PF05380">
    <property type="entry name" value="Peptidase_A17"/>
    <property type="match status" value="1"/>
</dbReference>
<sequence>MPYKVLGTVYMPEADPISVCTKLPEGLLKCQSFERQQIVGMEGRLFNITGAITPFSTTLKALQQWFDEMHPKVPWKYKLTKKETKPWHKLIYKALKVAHIKVPHKVASWVRDPGSIHVYLDISSIELGITVYFTLQSANLPGLGEVQATMATQMMQPLALKVDLHWHMVHSWTYYVVTLAWTQNAAAQTDCHTEWVNVTCNRHNKKQPDLCWDPDTKLVTSRSLQDVDILLPHCWWGLKVRKQLIHILVPKPGKVFPLIRAFIWAHHEEWKCTSTTSILEWLTHHYWMKDTTLMDPICISASMFLSPGGEDTTDPAWDPNCYMDHPHCNPLSMWTRKTKLHLDYLKDLWHAFYIGYITKLCYFPMHLLKGPKHLEPKVGQVMLLKVATFKGDTPMSCLKWKLCFIVEVCASPWYDKICTVAMLVSQWSALFYVGGRPLQNEVAVNPRPYPVGTEIRNTPVFVLRLGNELACQLAIMATVNGRPAQYGISLKQLRDLMEVRGREAIDKINAEYSGVLNICKNLYTSPTEG</sequence>